<dbReference type="EMBL" id="JAODUO010000042">
    <property type="protein sequence ID" value="KAK2191922.1"/>
    <property type="molecule type" value="Genomic_DNA"/>
</dbReference>
<keyword evidence="2" id="KW-1185">Reference proteome</keyword>
<dbReference type="AlphaFoldDB" id="A0AAD9UJU8"/>
<proteinExistence type="predicted"/>
<dbReference type="Proteomes" id="UP001209878">
    <property type="component" value="Unassembled WGS sequence"/>
</dbReference>
<protein>
    <submittedName>
        <fullName evidence="1">Uncharacterized protein</fullName>
    </submittedName>
</protein>
<accession>A0AAD9UJU8</accession>
<name>A0AAD9UJU8_RIDPI</name>
<reference evidence="1" key="1">
    <citation type="journal article" date="2023" name="Mol. Biol. Evol.">
        <title>Third-Generation Sequencing Reveals the Adaptive Role of the Epigenome in Three Deep-Sea Polychaetes.</title>
        <authorList>
            <person name="Perez M."/>
            <person name="Aroh O."/>
            <person name="Sun Y."/>
            <person name="Lan Y."/>
            <person name="Juniper S.K."/>
            <person name="Young C.R."/>
            <person name="Angers B."/>
            <person name="Qian P.Y."/>
        </authorList>
    </citation>
    <scope>NUCLEOTIDE SEQUENCE</scope>
    <source>
        <strain evidence="1">R07B-5</strain>
    </source>
</reference>
<organism evidence="1 2">
    <name type="scientific">Ridgeia piscesae</name>
    <name type="common">Tubeworm</name>
    <dbReference type="NCBI Taxonomy" id="27915"/>
    <lineage>
        <taxon>Eukaryota</taxon>
        <taxon>Metazoa</taxon>
        <taxon>Spiralia</taxon>
        <taxon>Lophotrochozoa</taxon>
        <taxon>Annelida</taxon>
        <taxon>Polychaeta</taxon>
        <taxon>Sedentaria</taxon>
        <taxon>Canalipalpata</taxon>
        <taxon>Sabellida</taxon>
        <taxon>Siboglinidae</taxon>
        <taxon>Ridgeia</taxon>
    </lineage>
</organism>
<evidence type="ECO:0000313" key="2">
    <source>
        <dbReference type="Proteomes" id="UP001209878"/>
    </source>
</evidence>
<evidence type="ECO:0000313" key="1">
    <source>
        <dbReference type="EMBL" id="KAK2191922.1"/>
    </source>
</evidence>
<comment type="caution">
    <text evidence="1">The sequence shown here is derived from an EMBL/GenBank/DDBJ whole genome shotgun (WGS) entry which is preliminary data.</text>
</comment>
<sequence>MYSSTSTSTLNMRVRVLRKQMYSSTNTILLYNILEYEYDYFRM</sequence>
<gene>
    <name evidence="1" type="ORF">NP493_42g03034</name>
</gene>